<sequence length="258" mass="30101">MPFGNEVDFLVHQPCETISDDEPLIMIKMIKDDYSFYNYFLNFSRNHASAGHNWPVVWTGDRFMSMPSFYIYLIDGTLYDDGERVITIGVIHWLMRIYAEIQITFSIYAIHYDTDTYVFLPGVTFEQWGYKFEYVELGGLTTTDTILFVSKTVDKVLEYISLKVKENPEYQVYDIPQIEKDIQQYCVVNGVQLSRRLFQVLINNQFLVNTVYDFIKEQYCQDSGCKKLCYCGSITDGVLTDLTLQFEDRGNLVGNVLF</sequence>
<keyword evidence="2" id="KW-1185">Reference proteome</keyword>
<reference evidence="1" key="1">
    <citation type="submission" date="2020-04" db="EMBL/GenBank/DDBJ databases">
        <authorList>
            <person name="Alioto T."/>
            <person name="Alioto T."/>
            <person name="Gomez Garrido J."/>
        </authorList>
    </citation>
    <scope>NUCLEOTIDE SEQUENCE</scope>
    <source>
        <strain evidence="1">A484AB</strain>
    </source>
</reference>
<dbReference type="AlphaFoldDB" id="A0A7D9HR89"/>
<proteinExistence type="predicted"/>
<organism evidence="1 2">
    <name type="scientific">Paramuricea clavata</name>
    <name type="common">Red gorgonian</name>
    <name type="synonym">Violescent sea-whip</name>
    <dbReference type="NCBI Taxonomy" id="317549"/>
    <lineage>
        <taxon>Eukaryota</taxon>
        <taxon>Metazoa</taxon>
        <taxon>Cnidaria</taxon>
        <taxon>Anthozoa</taxon>
        <taxon>Octocorallia</taxon>
        <taxon>Malacalcyonacea</taxon>
        <taxon>Plexauridae</taxon>
        <taxon>Paramuricea</taxon>
    </lineage>
</organism>
<dbReference type="EMBL" id="CACRXK020001248">
    <property type="protein sequence ID" value="CAB3987885.1"/>
    <property type="molecule type" value="Genomic_DNA"/>
</dbReference>
<protein>
    <submittedName>
        <fullName evidence="1">Uncharacterized protein</fullName>
    </submittedName>
</protein>
<evidence type="ECO:0000313" key="1">
    <source>
        <dbReference type="EMBL" id="CAB3987885.1"/>
    </source>
</evidence>
<name>A0A7D9HR89_PARCT</name>
<evidence type="ECO:0000313" key="2">
    <source>
        <dbReference type="Proteomes" id="UP001152795"/>
    </source>
</evidence>
<accession>A0A7D9HR89</accession>
<comment type="caution">
    <text evidence="1">The sequence shown here is derived from an EMBL/GenBank/DDBJ whole genome shotgun (WGS) entry which is preliminary data.</text>
</comment>
<dbReference type="Proteomes" id="UP001152795">
    <property type="component" value="Unassembled WGS sequence"/>
</dbReference>
<gene>
    <name evidence="1" type="ORF">PACLA_8A070602</name>
</gene>